<dbReference type="EMBL" id="LT906434">
    <property type="protein sequence ID" value="SNU80137.1"/>
    <property type="molecule type" value="Genomic_DNA"/>
</dbReference>
<evidence type="ECO:0000313" key="7">
    <source>
        <dbReference type="Proteomes" id="UP000254055"/>
    </source>
</evidence>
<keyword evidence="1" id="KW-0812">Transmembrane</keyword>
<dbReference type="EMBL" id="MTBM01000003">
    <property type="protein sequence ID" value="OSI10902.1"/>
    <property type="molecule type" value="Genomic_DNA"/>
</dbReference>
<feature type="transmembrane region" description="Helical" evidence="1">
    <location>
        <begin position="42"/>
        <end position="62"/>
    </location>
</feature>
<evidence type="ECO:0000313" key="5">
    <source>
        <dbReference type="Proteomes" id="UP000193466"/>
    </source>
</evidence>
<evidence type="ECO:0000256" key="1">
    <source>
        <dbReference type="SAM" id="Phobius"/>
    </source>
</evidence>
<organism evidence="4 7">
    <name type="scientific">Neisseria zoodegmatis</name>
    <dbReference type="NCBI Taxonomy" id="326523"/>
    <lineage>
        <taxon>Bacteria</taxon>
        <taxon>Pseudomonadati</taxon>
        <taxon>Pseudomonadota</taxon>
        <taxon>Betaproteobacteria</taxon>
        <taxon>Neisseriales</taxon>
        <taxon>Neisseriaceae</taxon>
        <taxon>Neisseria</taxon>
    </lineage>
</organism>
<dbReference type="RefSeq" id="WP_085362989.1">
    <property type="nucleotide sequence ID" value="NZ_JAUNKT010000086.1"/>
</dbReference>
<sequence length="139" mass="15330">MNIKRNFNHFQILLNQGVDLLLLRLRMLHLDLSDQAGCVMRIFAVIVLIGALFALSIVSLLLGLNHVLSDEAKIWVFFGISGVCLLSIVIMAAWAVSSWKHKNSQIAATLRDMQEDIAYLSGAVKQTAHTAGEKDANTI</sequence>
<evidence type="ECO:0000313" key="4">
    <source>
        <dbReference type="EMBL" id="SUA35811.1"/>
    </source>
</evidence>
<protein>
    <submittedName>
        <fullName evidence="4">Predicted membrane protein</fullName>
    </submittedName>
</protein>
<evidence type="ECO:0000313" key="3">
    <source>
        <dbReference type="EMBL" id="SNU80137.1"/>
    </source>
</evidence>
<gene>
    <name evidence="2" type="ORF">BWD10_03030</name>
    <name evidence="4" type="ORF">NCTC12229_00218</name>
    <name evidence="3" type="ORF">SAMEA4504057_01648</name>
</gene>
<feature type="transmembrane region" description="Helical" evidence="1">
    <location>
        <begin position="74"/>
        <end position="96"/>
    </location>
</feature>
<keyword evidence="1" id="KW-1133">Transmembrane helix</keyword>
<keyword evidence="5" id="KW-1185">Reference proteome</keyword>
<reference evidence="4 7" key="3">
    <citation type="submission" date="2018-06" db="EMBL/GenBank/DDBJ databases">
        <authorList>
            <consortium name="Pathogen Informatics"/>
            <person name="Doyle S."/>
        </authorList>
    </citation>
    <scope>NUCLEOTIDE SEQUENCE [LARGE SCALE GENOMIC DNA]</scope>
    <source>
        <strain evidence="4 7">NCTC12229</strain>
    </source>
</reference>
<accession>A0A1X3CTK1</accession>
<name>A0A1X3CTK1_9NEIS</name>
<reference evidence="2 5" key="1">
    <citation type="submission" date="2017-01" db="EMBL/GenBank/DDBJ databases">
        <authorList>
            <person name="Wolfgang W.J."/>
            <person name="Cole J."/>
            <person name="Wroblewski D."/>
            <person name="Mcginnis J."/>
            <person name="Musser K.A."/>
        </authorList>
    </citation>
    <scope>NUCLEOTIDE SEQUENCE [LARGE SCALE GENOMIC DNA]</scope>
    <source>
        <strain evidence="2 5">DSM 21643</strain>
    </source>
</reference>
<dbReference type="Proteomes" id="UP000215033">
    <property type="component" value="Chromosome 1"/>
</dbReference>
<dbReference type="AlphaFoldDB" id="A0A1X3CTK1"/>
<proteinExistence type="predicted"/>
<dbReference type="STRING" id="326523.BWD10_03030"/>
<dbReference type="Proteomes" id="UP000254055">
    <property type="component" value="Unassembled WGS sequence"/>
</dbReference>
<dbReference type="InterPro" id="IPR009937">
    <property type="entry name" value="Phage_holin_3_6"/>
</dbReference>
<dbReference type="OrthoDB" id="8607388at2"/>
<reference evidence="3 6" key="2">
    <citation type="submission" date="2017-06" db="EMBL/GenBank/DDBJ databases">
        <authorList>
            <consortium name="Pathogen Informatics"/>
        </authorList>
    </citation>
    <scope>NUCLEOTIDE SEQUENCE [LARGE SCALE GENOMIC DNA]</scope>
    <source>
        <strain evidence="3 6">NCTC12230</strain>
    </source>
</reference>
<dbReference type="KEGG" id="nzo:SAMEA4504057_1648"/>
<evidence type="ECO:0000313" key="6">
    <source>
        <dbReference type="Proteomes" id="UP000215033"/>
    </source>
</evidence>
<keyword evidence="1" id="KW-0472">Membrane</keyword>
<dbReference type="EMBL" id="UGRS01000001">
    <property type="protein sequence ID" value="SUA35811.1"/>
    <property type="molecule type" value="Genomic_DNA"/>
</dbReference>
<dbReference type="Pfam" id="PF07332">
    <property type="entry name" value="Phage_holin_3_6"/>
    <property type="match status" value="1"/>
</dbReference>
<evidence type="ECO:0000313" key="2">
    <source>
        <dbReference type="EMBL" id="OSI10902.1"/>
    </source>
</evidence>
<dbReference type="Proteomes" id="UP000193466">
    <property type="component" value="Unassembled WGS sequence"/>
</dbReference>